<protein>
    <submittedName>
        <fullName evidence="4">Uncharacterized protein LOC103699536 isoform X1</fullName>
    </submittedName>
</protein>
<evidence type="ECO:0000313" key="3">
    <source>
        <dbReference type="Proteomes" id="UP000228380"/>
    </source>
</evidence>
<feature type="domain" description="Photolyase/cryptochrome alpha/beta" evidence="2">
    <location>
        <begin position="53"/>
        <end position="130"/>
    </location>
</feature>
<reference evidence="4" key="1">
    <citation type="submission" date="2025-08" db="UniProtKB">
        <authorList>
            <consortium name="RefSeq"/>
        </authorList>
    </citation>
    <scope>IDENTIFICATION</scope>
    <source>
        <tissue evidence="4">Young leaves</tissue>
    </source>
</reference>
<dbReference type="OrthoDB" id="408373at2759"/>
<name>A0A8B7BKZ0_PHODC</name>
<dbReference type="PANTHER" id="PTHR47832">
    <property type="entry name" value="DNA PHOTOLYASE"/>
    <property type="match status" value="1"/>
</dbReference>
<keyword evidence="1" id="KW-0472">Membrane</keyword>
<dbReference type="GeneID" id="103699536"/>
<keyword evidence="3" id="KW-1185">Reference proteome</keyword>
<proteinExistence type="predicted"/>
<dbReference type="PANTHER" id="PTHR47832:SF1">
    <property type="entry name" value="DNA PHOTOLYASE"/>
    <property type="match status" value="1"/>
</dbReference>
<dbReference type="Gene3D" id="3.40.50.620">
    <property type="entry name" value="HUPs"/>
    <property type="match status" value="1"/>
</dbReference>
<accession>A0A8B7BKZ0</accession>
<dbReference type="Pfam" id="PF00875">
    <property type="entry name" value="DNA_photolyase"/>
    <property type="match status" value="1"/>
</dbReference>
<dbReference type="KEGG" id="pda:103699536"/>
<dbReference type="AlphaFoldDB" id="A0A8B7BKZ0"/>
<evidence type="ECO:0000313" key="4">
    <source>
        <dbReference type="RefSeq" id="XP_008779778.2"/>
    </source>
</evidence>
<keyword evidence="1" id="KW-0812">Transmembrane</keyword>
<dbReference type="InterPro" id="IPR006050">
    <property type="entry name" value="DNA_photolyase_N"/>
</dbReference>
<evidence type="ECO:0000256" key="1">
    <source>
        <dbReference type="SAM" id="Phobius"/>
    </source>
</evidence>
<organism evidence="3 4">
    <name type="scientific">Phoenix dactylifera</name>
    <name type="common">Date palm</name>
    <dbReference type="NCBI Taxonomy" id="42345"/>
    <lineage>
        <taxon>Eukaryota</taxon>
        <taxon>Viridiplantae</taxon>
        <taxon>Streptophyta</taxon>
        <taxon>Embryophyta</taxon>
        <taxon>Tracheophyta</taxon>
        <taxon>Spermatophyta</taxon>
        <taxon>Magnoliopsida</taxon>
        <taxon>Liliopsida</taxon>
        <taxon>Arecaceae</taxon>
        <taxon>Coryphoideae</taxon>
        <taxon>Phoeniceae</taxon>
        <taxon>Phoenix</taxon>
    </lineage>
</organism>
<dbReference type="SUPFAM" id="SSF52425">
    <property type="entry name" value="Cryptochrome/photolyase, N-terminal domain"/>
    <property type="match status" value="1"/>
</dbReference>
<dbReference type="Proteomes" id="UP000228380">
    <property type="component" value="Unplaced"/>
</dbReference>
<dbReference type="InterPro" id="IPR014729">
    <property type="entry name" value="Rossmann-like_a/b/a_fold"/>
</dbReference>
<feature type="transmembrane region" description="Helical" evidence="1">
    <location>
        <begin position="104"/>
        <end position="124"/>
    </location>
</feature>
<evidence type="ECO:0000259" key="2">
    <source>
        <dbReference type="PROSITE" id="PS51645"/>
    </source>
</evidence>
<dbReference type="PROSITE" id="PS51645">
    <property type="entry name" value="PHR_CRY_ALPHA_BETA"/>
    <property type="match status" value="1"/>
</dbReference>
<keyword evidence="1" id="KW-1133">Transmembrane helix</keyword>
<sequence length="130" mass="14979">MAPAAFLHPHRIAPLLPPSPSRRRHRRILFRMSAVRATAEVRRREAAREARNGAAVVWFKRDLRADDHPGLVAAVSQHQTVVPLYVFDRRILSRDGLLMTHDTLCNFYCGVLHCILCCILVQYFDFDFLL</sequence>
<dbReference type="InterPro" id="IPR036155">
    <property type="entry name" value="Crypto/Photolyase_N_sf"/>
</dbReference>
<dbReference type="RefSeq" id="XP_008779778.2">
    <property type="nucleotide sequence ID" value="XM_008781556.4"/>
</dbReference>
<gene>
    <name evidence="4" type="primary">LOC103699536</name>
</gene>